<dbReference type="CDD" id="cd01948">
    <property type="entry name" value="EAL"/>
    <property type="match status" value="1"/>
</dbReference>
<dbReference type="Proteomes" id="UP000325161">
    <property type="component" value="Chromosome"/>
</dbReference>
<evidence type="ECO:0000259" key="3">
    <source>
        <dbReference type="PROSITE" id="PS50883"/>
    </source>
</evidence>
<dbReference type="InterPro" id="IPR052155">
    <property type="entry name" value="Biofilm_reg_signaling"/>
</dbReference>
<dbReference type="PROSITE" id="PS50883">
    <property type="entry name" value="EAL"/>
    <property type="match status" value="1"/>
</dbReference>
<evidence type="ECO:0000313" key="7">
    <source>
        <dbReference type="Proteomes" id="UP000325161"/>
    </source>
</evidence>
<dbReference type="PANTHER" id="PTHR44757:SF2">
    <property type="entry name" value="BIOFILM ARCHITECTURE MAINTENANCE PROTEIN MBAA"/>
    <property type="match status" value="1"/>
</dbReference>
<dbReference type="NCBIfam" id="TIGR00254">
    <property type="entry name" value="GGDEF"/>
    <property type="match status" value="1"/>
</dbReference>
<organism evidence="6 7">
    <name type="scientific">Pigmentiphaga aceris</name>
    <dbReference type="NCBI Taxonomy" id="1940612"/>
    <lineage>
        <taxon>Bacteria</taxon>
        <taxon>Pseudomonadati</taxon>
        <taxon>Pseudomonadota</taxon>
        <taxon>Betaproteobacteria</taxon>
        <taxon>Burkholderiales</taxon>
        <taxon>Alcaligenaceae</taxon>
        <taxon>Pigmentiphaga</taxon>
    </lineage>
</organism>
<dbReference type="SMART" id="SM00267">
    <property type="entry name" value="GGDEF"/>
    <property type="match status" value="1"/>
</dbReference>
<feature type="transmembrane region" description="Helical" evidence="2">
    <location>
        <begin position="109"/>
        <end position="129"/>
    </location>
</feature>
<dbReference type="PANTHER" id="PTHR44757">
    <property type="entry name" value="DIGUANYLATE CYCLASE DGCP"/>
    <property type="match status" value="1"/>
</dbReference>
<dbReference type="AlphaFoldDB" id="A0A5C0B1J2"/>
<feature type="transmembrane region" description="Helical" evidence="2">
    <location>
        <begin position="6"/>
        <end position="26"/>
    </location>
</feature>
<comment type="catalytic activity">
    <reaction evidence="1">
        <text>3',3'-c-di-GMP + H2O = 5'-phosphoguanylyl(3'-&gt;5')guanosine + H(+)</text>
        <dbReference type="Rhea" id="RHEA:24902"/>
        <dbReference type="ChEBI" id="CHEBI:15377"/>
        <dbReference type="ChEBI" id="CHEBI:15378"/>
        <dbReference type="ChEBI" id="CHEBI:58754"/>
        <dbReference type="ChEBI" id="CHEBI:58805"/>
        <dbReference type="EC" id="3.1.4.52"/>
    </reaction>
    <physiologicalReaction direction="left-to-right" evidence="1">
        <dbReference type="Rhea" id="RHEA:24903"/>
    </physiologicalReaction>
</comment>
<dbReference type="GO" id="GO:0016020">
    <property type="term" value="C:membrane"/>
    <property type="evidence" value="ECO:0007669"/>
    <property type="project" value="UniProtKB-UniRule"/>
</dbReference>
<sequence length="742" mass="79054">MLQGTYSPPLVVVSLLVAILAAYTALDMTERVRASDGRSAHSWLAGGAFAMGLGIWSMHFIGMLAFELPIAIGYDLPMTAASLAIAVAASALALFLVTRTTLPWTRLAGGALLMGGGVASMHYLGMAAMRMSPGIDYDPAWFALSLLIAVGASGAALTISFRLRSGTPYVGLLRILAAIVMGIGIVGMHYAGMAAARFPANSVCMAISSKNGIDAGWLAILVAVITLAVLGIALLVAILDARMAARTSLLSSSLAVANEQLIKLALHDNLTKLPNRILLQDRLEQALEKAERKHLHFAVMFLDLDGFKAVNDAYGHHIGDQLLVEIANRIRNSLRSRDTVARIGGDEFVIVIELDDLTDAATIGDKLIRAVDQPIYVAGHRLCVTTSVGVAMYPEDGRTPHALLSNADAAMYHAKSSGSNAYSFFEPSMNANAQEQLQLLHDLRTAIQRREFVLHYQPKFRAPAGPALGAEALLRWQHPTLGLQKPDLIIPLAEKAGLMVTIGEWVLDEACRQLRSWMDAGHPEWTMAVNLSPVQFAHIGLVDLVASTLKRHGVPAKNLVLEVTEATAMRDVETSLDVLNRLVALGTSISIDDFGTGYSSLLYLKRLPANELKIDRGFVMQLAQDNEDAAIVSAIVALGQTLNLNIVAEGVETAEQQEFLTELGCNSLQGFLLGVPTAGQNFLGMVDEQARNGYRNVGADGGAGGIADGDPDAAKAAATPVSKNVDINDRATAGADTSTTMQ</sequence>
<evidence type="ECO:0000259" key="5">
    <source>
        <dbReference type="PROSITE" id="PS50924"/>
    </source>
</evidence>
<dbReference type="OrthoDB" id="9813903at2"/>
<keyword evidence="7" id="KW-1185">Reference proteome</keyword>
<dbReference type="SUPFAM" id="SSF55073">
    <property type="entry name" value="Nucleotide cyclase"/>
    <property type="match status" value="1"/>
</dbReference>
<dbReference type="RefSeq" id="WP_148817913.1">
    <property type="nucleotide sequence ID" value="NZ_CP043046.1"/>
</dbReference>
<feature type="transmembrane region" description="Helical" evidence="2">
    <location>
        <begin position="78"/>
        <end position="97"/>
    </location>
</feature>
<dbReference type="InterPro" id="IPR035919">
    <property type="entry name" value="EAL_sf"/>
</dbReference>
<dbReference type="FunFam" id="3.30.70.270:FF:000001">
    <property type="entry name" value="Diguanylate cyclase domain protein"/>
    <property type="match status" value="1"/>
</dbReference>
<feature type="transmembrane region" description="Helical" evidence="2">
    <location>
        <begin position="47"/>
        <end position="66"/>
    </location>
</feature>
<feature type="domain" description="GGDEF" evidence="4">
    <location>
        <begin position="295"/>
        <end position="427"/>
    </location>
</feature>
<evidence type="ECO:0000256" key="1">
    <source>
        <dbReference type="ARBA" id="ARBA00051114"/>
    </source>
</evidence>
<dbReference type="Pfam" id="PF03707">
    <property type="entry name" value="MHYT"/>
    <property type="match status" value="2"/>
</dbReference>
<dbReference type="InterPro" id="IPR029787">
    <property type="entry name" value="Nucleotide_cyclase"/>
</dbReference>
<dbReference type="FunFam" id="3.20.20.450:FF:000001">
    <property type="entry name" value="Cyclic di-GMP phosphodiesterase yahA"/>
    <property type="match status" value="1"/>
</dbReference>
<feature type="domain" description="EAL" evidence="3">
    <location>
        <begin position="436"/>
        <end position="690"/>
    </location>
</feature>
<feature type="transmembrane region" description="Helical" evidence="2">
    <location>
        <begin position="216"/>
        <end position="239"/>
    </location>
</feature>
<dbReference type="SMART" id="SM00052">
    <property type="entry name" value="EAL"/>
    <property type="match status" value="1"/>
</dbReference>
<feature type="transmembrane region" description="Helical" evidence="2">
    <location>
        <begin position="175"/>
        <end position="196"/>
    </location>
</feature>
<dbReference type="PROSITE" id="PS50924">
    <property type="entry name" value="MHYT"/>
    <property type="match status" value="1"/>
</dbReference>
<dbReference type="GO" id="GO:0071732">
    <property type="term" value="P:cellular response to nitric oxide"/>
    <property type="evidence" value="ECO:0007669"/>
    <property type="project" value="UniProtKB-ARBA"/>
</dbReference>
<accession>A0A5C0B1J2</accession>
<evidence type="ECO:0000259" key="4">
    <source>
        <dbReference type="PROSITE" id="PS50887"/>
    </source>
</evidence>
<dbReference type="InterPro" id="IPR000160">
    <property type="entry name" value="GGDEF_dom"/>
</dbReference>
<dbReference type="EMBL" id="CP043046">
    <property type="protein sequence ID" value="QEI08442.1"/>
    <property type="molecule type" value="Genomic_DNA"/>
</dbReference>
<dbReference type="Pfam" id="PF00990">
    <property type="entry name" value="GGDEF"/>
    <property type="match status" value="1"/>
</dbReference>
<keyword evidence="2" id="KW-0472">Membrane</keyword>
<reference evidence="6 7" key="1">
    <citation type="submission" date="2019-08" db="EMBL/GenBank/DDBJ databases">
        <title>Amphibian skin-associated Pigmentiphaga: genome sequence and occurrence across geography and hosts.</title>
        <authorList>
            <person name="Bletz M.C."/>
            <person name="Bunk B."/>
            <person name="Sproeer C."/>
            <person name="Biwer P."/>
            <person name="Reiter S."/>
            <person name="Rabemananjara F.C.E."/>
            <person name="Schulz S."/>
            <person name="Overmann J."/>
            <person name="Vences M."/>
        </authorList>
    </citation>
    <scope>NUCLEOTIDE SEQUENCE [LARGE SCALE GENOMIC DNA]</scope>
    <source>
        <strain evidence="6 7">Mada1488</strain>
    </source>
</reference>
<dbReference type="Gene3D" id="3.30.70.270">
    <property type="match status" value="1"/>
</dbReference>
<dbReference type="InterPro" id="IPR001633">
    <property type="entry name" value="EAL_dom"/>
</dbReference>
<dbReference type="InterPro" id="IPR043128">
    <property type="entry name" value="Rev_trsase/Diguanyl_cyclase"/>
</dbReference>
<evidence type="ECO:0000313" key="6">
    <source>
        <dbReference type="EMBL" id="QEI08442.1"/>
    </source>
</evidence>
<proteinExistence type="predicted"/>
<dbReference type="Gene3D" id="3.20.20.450">
    <property type="entry name" value="EAL domain"/>
    <property type="match status" value="1"/>
</dbReference>
<dbReference type="GO" id="GO:0071111">
    <property type="term" value="F:cyclic-guanylate-specific phosphodiesterase activity"/>
    <property type="evidence" value="ECO:0007669"/>
    <property type="project" value="UniProtKB-EC"/>
</dbReference>
<dbReference type="SUPFAM" id="SSF141868">
    <property type="entry name" value="EAL domain-like"/>
    <property type="match status" value="1"/>
</dbReference>
<evidence type="ECO:0000256" key="2">
    <source>
        <dbReference type="PROSITE-ProRule" id="PRU00244"/>
    </source>
</evidence>
<name>A0A5C0B1J2_9BURK</name>
<dbReference type="KEGG" id="pacr:FXN63_23335"/>
<dbReference type="CDD" id="cd01949">
    <property type="entry name" value="GGDEF"/>
    <property type="match status" value="1"/>
</dbReference>
<dbReference type="Pfam" id="PF00563">
    <property type="entry name" value="EAL"/>
    <property type="match status" value="1"/>
</dbReference>
<feature type="transmembrane region" description="Helical" evidence="2">
    <location>
        <begin position="141"/>
        <end position="163"/>
    </location>
</feature>
<feature type="domain" description="MHYT" evidence="5">
    <location>
        <begin position="6"/>
        <end position="199"/>
    </location>
</feature>
<dbReference type="PROSITE" id="PS50887">
    <property type="entry name" value="GGDEF"/>
    <property type="match status" value="1"/>
</dbReference>
<gene>
    <name evidence="6" type="ORF">FXN63_23335</name>
</gene>
<protein>
    <submittedName>
        <fullName evidence="6">Bifunctional diguanylate cyclase/phosphodiesterase</fullName>
    </submittedName>
</protein>
<keyword evidence="2" id="KW-1133">Transmembrane helix</keyword>
<dbReference type="InterPro" id="IPR005330">
    <property type="entry name" value="MHYT_dom"/>
</dbReference>
<keyword evidence="2" id="KW-0812">Transmembrane</keyword>